<sequence length="203" mass="22408">MDPLCTAVAVALRIKEQRDRRGEFNSDAALTQSVQGAQAARGRSINPRDQKLTRKYTKVVTTKTVNDVTTKRVSLVYNPVYCHNGVLAAILEKVKPVFDTSYKPYVSDSEGADKDKLPQYFQIKKGGSQVPMPCVVPNTNDLTPTAKKAKYHIIPDATCNTVRIDNLLPLKTWAQGQDSNPEPKFLQAAGPMDQEPACPPAFF</sequence>
<evidence type="ECO:0000313" key="2">
    <source>
        <dbReference type="Proteomes" id="UP001165960"/>
    </source>
</evidence>
<proteinExistence type="predicted"/>
<gene>
    <name evidence="1" type="ORF">DSO57_1024038</name>
</gene>
<comment type="caution">
    <text evidence="1">The sequence shown here is derived from an EMBL/GenBank/DDBJ whole genome shotgun (WGS) entry which is preliminary data.</text>
</comment>
<protein>
    <submittedName>
        <fullName evidence="1">Uncharacterized protein</fullName>
    </submittedName>
</protein>
<dbReference type="EMBL" id="QTSX02000128">
    <property type="protein sequence ID" value="KAJ9088344.1"/>
    <property type="molecule type" value="Genomic_DNA"/>
</dbReference>
<dbReference type="Proteomes" id="UP001165960">
    <property type="component" value="Unassembled WGS sequence"/>
</dbReference>
<name>A0ACC2UMK1_9FUNG</name>
<reference evidence="1" key="1">
    <citation type="submission" date="2022-04" db="EMBL/GenBank/DDBJ databases">
        <title>Genome of the entomopathogenic fungus Entomophthora muscae.</title>
        <authorList>
            <person name="Elya C."/>
            <person name="Lovett B.R."/>
            <person name="Lee E."/>
            <person name="Macias A.M."/>
            <person name="Hajek A.E."/>
            <person name="De Bivort B.L."/>
            <person name="Kasson M.T."/>
            <person name="De Fine Licht H.H."/>
            <person name="Stajich J.E."/>
        </authorList>
    </citation>
    <scope>NUCLEOTIDE SEQUENCE</scope>
    <source>
        <strain evidence="1">Berkeley</strain>
    </source>
</reference>
<keyword evidence="2" id="KW-1185">Reference proteome</keyword>
<evidence type="ECO:0000313" key="1">
    <source>
        <dbReference type="EMBL" id="KAJ9088344.1"/>
    </source>
</evidence>
<organism evidence="1 2">
    <name type="scientific">Entomophthora muscae</name>
    <dbReference type="NCBI Taxonomy" id="34485"/>
    <lineage>
        <taxon>Eukaryota</taxon>
        <taxon>Fungi</taxon>
        <taxon>Fungi incertae sedis</taxon>
        <taxon>Zoopagomycota</taxon>
        <taxon>Entomophthoromycotina</taxon>
        <taxon>Entomophthoromycetes</taxon>
        <taxon>Entomophthorales</taxon>
        <taxon>Entomophthoraceae</taxon>
        <taxon>Entomophthora</taxon>
    </lineage>
</organism>
<accession>A0ACC2UMK1</accession>